<evidence type="ECO:0000313" key="2">
    <source>
        <dbReference type="EMBL" id="EIJ42222.1"/>
    </source>
</evidence>
<dbReference type="HOGENOM" id="CLU_1048312_0_0_6"/>
<evidence type="ECO:0000313" key="3">
    <source>
        <dbReference type="Proteomes" id="UP000005744"/>
    </source>
</evidence>
<keyword evidence="1" id="KW-0472">Membrane</keyword>
<accession>I3CF29</accession>
<sequence>MRLNLTLKISFTIILLLSFALGMISLLNYFKYEKTFSSLVQSRFVVVVLDLKNTLENSINLGLSLTELNNAQTIIERIARQDEQIFSIDIFDQTGKRLFSTMTVNNTELVPEDWLKVQNRLTAKENFWTLTDQDAFVVGVPLTNNFGKNVGGVTLRSSKAYHQSKVHSMFIELTKIFLITVVSFGILTILIVFLFFREITRSFAKMSASLQKVIDEPNLPNEMLVNPQQLTELEQHVYEFRDKSQAALTTLKQAQQAIKTVEDVV</sequence>
<protein>
    <submittedName>
        <fullName evidence="2">Uncharacterized protein</fullName>
    </submittedName>
</protein>
<reference evidence="2 3" key="1">
    <citation type="submission" date="2011-11" db="EMBL/GenBank/DDBJ databases">
        <title>Improved High-Quality Draft sequence of Beggiatoa alba B18lD.</title>
        <authorList>
            <consortium name="US DOE Joint Genome Institute"/>
            <person name="Lucas S."/>
            <person name="Han J."/>
            <person name="Lapidus A."/>
            <person name="Cheng J.-F."/>
            <person name="Goodwin L."/>
            <person name="Pitluck S."/>
            <person name="Peters L."/>
            <person name="Mikhailova N."/>
            <person name="Held B."/>
            <person name="Detter J.C."/>
            <person name="Han C."/>
            <person name="Tapia R."/>
            <person name="Land M."/>
            <person name="Hauser L."/>
            <person name="Kyrpides N."/>
            <person name="Ivanova N."/>
            <person name="Pagani I."/>
            <person name="Samuel K."/>
            <person name="Teske A."/>
            <person name="Mueller J."/>
            <person name="Woyke T."/>
        </authorList>
    </citation>
    <scope>NUCLEOTIDE SEQUENCE [LARGE SCALE GENOMIC DNA]</scope>
    <source>
        <strain evidence="2 3">B18LD</strain>
    </source>
</reference>
<keyword evidence="1" id="KW-0812">Transmembrane</keyword>
<keyword evidence="1" id="KW-1133">Transmembrane helix</keyword>
<name>I3CF29_9GAMM</name>
<dbReference type="STRING" id="395493.BegalDRAFT_1326"/>
<organism evidence="2 3">
    <name type="scientific">Beggiatoa alba B18LD</name>
    <dbReference type="NCBI Taxonomy" id="395493"/>
    <lineage>
        <taxon>Bacteria</taxon>
        <taxon>Pseudomonadati</taxon>
        <taxon>Pseudomonadota</taxon>
        <taxon>Gammaproteobacteria</taxon>
        <taxon>Thiotrichales</taxon>
        <taxon>Thiotrichaceae</taxon>
        <taxon>Beggiatoa</taxon>
    </lineage>
</organism>
<dbReference type="Proteomes" id="UP000005744">
    <property type="component" value="Unassembled WGS sequence"/>
</dbReference>
<dbReference type="eggNOG" id="ENOG5033D8P">
    <property type="taxonomic scope" value="Bacteria"/>
</dbReference>
<gene>
    <name evidence="2" type="ORF">BegalDRAFT_1326</name>
</gene>
<dbReference type="EMBL" id="JH600070">
    <property type="protein sequence ID" value="EIJ42222.1"/>
    <property type="molecule type" value="Genomic_DNA"/>
</dbReference>
<feature type="transmembrane region" description="Helical" evidence="1">
    <location>
        <begin position="176"/>
        <end position="196"/>
    </location>
</feature>
<dbReference type="AlphaFoldDB" id="I3CF29"/>
<dbReference type="OrthoDB" id="7334386at2"/>
<proteinExistence type="predicted"/>
<evidence type="ECO:0000256" key="1">
    <source>
        <dbReference type="SAM" id="Phobius"/>
    </source>
</evidence>
<keyword evidence="3" id="KW-1185">Reference proteome</keyword>
<feature type="transmembrane region" description="Helical" evidence="1">
    <location>
        <begin position="12"/>
        <end position="30"/>
    </location>
</feature>